<dbReference type="Gene3D" id="3.40.710.10">
    <property type="entry name" value="DD-peptidase/beta-lactamase superfamily"/>
    <property type="match status" value="1"/>
</dbReference>
<organism evidence="2">
    <name type="scientific">hydrothermal vent metagenome</name>
    <dbReference type="NCBI Taxonomy" id="652676"/>
    <lineage>
        <taxon>unclassified sequences</taxon>
        <taxon>metagenomes</taxon>
        <taxon>ecological metagenomes</taxon>
    </lineage>
</organism>
<sequence length="475" mass="52164">MWQNSLKLVVLFTLLLGLIVACERPSANETALNIQLLNSLTTTPLDATPTLANTALPTLFLQETAVSPAVTTTPTLTPTPFFSDAVSTPCGVLLPLLPSNTTVTTSSLTPNRSAIAAVEAILPEAAVPAWKQLLSSPDSVGLIVYRVGDEANGIYHNADMQMPLASIVKLIYLVAYAEAAAAGELDPTSYVPLTTLDNIYLPGYDLGAHNLAIEELSQADLVLPNPERIRLEDVPWMMIRHSANTASDYLHGLLGQEVIEETAVSLNLSQQTAPCTFLGQFLAMSNQTRQGSSDRAAIQAYLEAPASYGAEVALLADAYQLDTSFREAEREYHQEERRPSPQDQRFFSQTLNAHGTPREYAALMAQIAQNGLSNPESSFLARRYLEWPMIFPANQERFSNLGYKNGSLPGILNSAYYAYPLGEETSTIVILFFRDLPRSSYRTWRFTLPHDEFARWLLDNPEAIATLRQALTPIP</sequence>
<dbReference type="InterPro" id="IPR012338">
    <property type="entry name" value="Beta-lactam/transpept-like"/>
</dbReference>
<protein>
    <recommendedName>
        <fullName evidence="1">Beta-lactamase class A catalytic domain-containing protein</fullName>
    </recommendedName>
</protein>
<dbReference type="PANTHER" id="PTHR35333:SF3">
    <property type="entry name" value="BETA-LACTAMASE-TYPE TRANSPEPTIDASE FOLD CONTAINING PROTEIN"/>
    <property type="match status" value="1"/>
</dbReference>
<dbReference type="EMBL" id="UOEU01000708">
    <property type="protein sequence ID" value="VAW38526.1"/>
    <property type="molecule type" value="Genomic_DNA"/>
</dbReference>
<accession>A0A3B0W1R3</accession>
<evidence type="ECO:0000259" key="1">
    <source>
        <dbReference type="Pfam" id="PF13354"/>
    </source>
</evidence>
<dbReference type="Pfam" id="PF13354">
    <property type="entry name" value="Beta-lactamase2"/>
    <property type="match status" value="1"/>
</dbReference>
<gene>
    <name evidence="2" type="ORF">MNBD_CHLOROFLEXI01-2447</name>
</gene>
<dbReference type="SUPFAM" id="SSF56601">
    <property type="entry name" value="beta-lactamase/transpeptidase-like"/>
    <property type="match status" value="1"/>
</dbReference>
<dbReference type="InterPro" id="IPR000871">
    <property type="entry name" value="Beta-lactam_class-A"/>
</dbReference>
<dbReference type="GO" id="GO:0046677">
    <property type="term" value="P:response to antibiotic"/>
    <property type="evidence" value="ECO:0007669"/>
    <property type="project" value="InterPro"/>
</dbReference>
<dbReference type="InterPro" id="IPR045155">
    <property type="entry name" value="Beta-lactam_cat"/>
</dbReference>
<dbReference type="PROSITE" id="PS51257">
    <property type="entry name" value="PROKAR_LIPOPROTEIN"/>
    <property type="match status" value="1"/>
</dbReference>
<evidence type="ECO:0000313" key="2">
    <source>
        <dbReference type="EMBL" id="VAW38526.1"/>
    </source>
</evidence>
<dbReference type="GO" id="GO:0008800">
    <property type="term" value="F:beta-lactamase activity"/>
    <property type="evidence" value="ECO:0007669"/>
    <property type="project" value="InterPro"/>
</dbReference>
<dbReference type="GO" id="GO:0030655">
    <property type="term" value="P:beta-lactam antibiotic catabolic process"/>
    <property type="evidence" value="ECO:0007669"/>
    <property type="project" value="InterPro"/>
</dbReference>
<dbReference type="AlphaFoldDB" id="A0A3B0W1R3"/>
<proteinExistence type="predicted"/>
<dbReference type="PANTHER" id="PTHR35333">
    <property type="entry name" value="BETA-LACTAMASE"/>
    <property type="match status" value="1"/>
</dbReference>
<reference evidence="2" key="1">
    <citation type="submission" date="2018-06" db="EMBL/GenBank/DDBJ databases">
        <authorList>
            <person name="Zhirakovskaya E."/>
        </authorList>
    </citation>
    <scope>NUCLEOTIDE SEQUENCE</scope>
</reference>
<feature type="domain" description="Beta-lactamase class A catalytic" evidence="1">
    <location>
        <begin position="147"/>
        <end position="270"/>
    </location>
</feature>
<name>A0A3B0W1R3_9ZZZZ</name>